<organism evidence="2 3">
    <name type="scientific">Streptomyces minutiscleroticus</name>
    <dbReference type="NCBI Taxonomy" id="68238"/>
    <lineage>
        <taxon>Bacteria</taxon>
        <taxon>Bacillati</taxon>
        <taxon>Actinomycetota</taxon>
        <taxon>Actinomycetes</taxon>
        <taxon>Kitasatosporales</taxon>
        <taxon>Streptomycetaceae</taxon>
        <taxon>Streptomyces</taxon>
    </lineage>
</organism>
<reference evidence="2" key="1">
    <citation type="journal article" date="2014" name="Int. J. Syst. Evol. Microbiol.">
        <title>Complete genome sequence of Corynebacterium casei LMG S-19264T (=DSM 44701T), isolated from a smear-ripened cheese.</title>
        <authorList>
            <consortium name="US DOE Joint Genome Institute (JGI-PGF)"/>
            <person name="Walter F."/>
            <person name="Albersmeier A."/>
            <person name="Kalinowski J."/>
            <person name="Ruckert C."/>
        </authorList>
    </citation>
    <scope>NUCLEOTIDE SEQUENCE</scope>
    <source>
        <strain evidence="2">JCM 4790</strain>
    </source>
</reference>
<evidence type="ECO:0008006" key="4">
    <source>
        <dbReference type="Google" id="ProtNLM"/>
    </source>
</evidence>
<name>A0A918P334_9ACTN</name>
<proteinExistence type="predicted"/>
<dbReference type="Proteomes" id="UP000619244">
    <property type="component" value="Unassembled WGS sequence"/>
</dbReference>
<sequence length="186" mass="21406">MTDFPNDWSDPDASDVPDNPASLWPTVPPAGSAAPEPRSWVWAAMPPPERRARLRELRTWVEWLRHTAELHNDLPPCWYRHHWVREMLTALYLGWLRTYEGEKTPGPGRELAEAEWINTLHAFKPHMKIPACISTHQEPPLLPPPDPRTDEEWELYLVTSTDTTDPARHPAEAEARRMTAGMDPPM</sequence>
<evidence type="ECO:0000313" key="2">
    <source>
        <dbReference type="EMBL" id="GGY15781.1"/>
    </source>
</evidence>
<gene>
    <name evidence="2" type="ORF">GCM10010358_79580</name>
</gene>
<keyword evidence="3" id="KW-1185">Reference proteome</keyword>
<feature type="region of interest" description="Disordered" evidence="1">
    <location>
        <begin position="1"/>
        <end position="36"/>
    </location>
</feature>
<accession>A0A918P334</accession>
<evidence type="ECO:0000256" key="1">
    <source>
        <dbReference type="SAM" id="MobiDB-lite"/>
    </source>
</evidence>
<comment type="caution">
    <text evidence="2">The sequence shown here is derived from an EMBL/GenBank/DDBJ whole genome shotgun (WGS) entry which is preliminary data.</text>
</comment>
<reference evidence="2" key="2">
    <citation type="submission" date="2020-09" db="EMBL/GenBank/DDBJ databases">
        <authorList>
            <person name="Sun Q."/>
            <person name="Ohkuma M."/>
        </authorList>
    </citation>
    <scope>NUCLEOTIDE SEQUENCE</scope>
    <source>
        <strain evidence="2">JCM 4790</strain>
    </source>
</reference>
<feature type="compositionally biased region" description="Basic and acidic residues" evidence="1">
    <location>
        <begin position="165"/>
        <end position="177"/>
    </location>
</feature>
<evidence type="ECO:0000313" key="3">
    <source>
        <dbReference type="Proteomes" id="UP000619244"/>
    </source>
</evidence>
<dbReference type="AlphaFoldDB" id="A0A918P334"/>
<feature type="region of interest" description="Disordered" evidence="1">
    <location>
        <begin position="162"/>
        <end position="186"/>
    </location>
</feature>
<dbReference type="RefSeq" id="WP_229919897.1">
    <property type="nucleotide sequence ID" value="NZ_BMVU01000103.1"/>
</dbReference>
<dbReference type="EMBL" id="BMVU01000103">
    <property type="protein sequence ID" value="GGY15781.1"/>
    <property type="molecule type" value="Genomic_DNA"/>
</dbReference>
<protein>
    <recommendedName>
        <fullName evidence="4">DUF4913 domain-containing protein</fullName>
    </recommendedName>
</protein>